<keyword evidence="3" id="KW-1185">Reference proteome</keyword>
<gene>
    <name evidence="2" type="ORF">E2562_038797</name>
</gene>
<evidence type="ECO:0000313" key="2">
    <source>
        <dbReference type="EMBL" id="KAF0901232.1"/>
    </source>
</evidence>
<sequence>MPSLGKKGQGRLDLVVVGGEERRGDGGRHRRGQIQHPSPSMWLDPPPAVVSVARSIARCRRRGWIHRRRPS</sequence>
<feature type="region of interest" description="Disordered" evidence="1">
    <location>
        <begin position="1"/>
        <end position="46"/>
    </location>
</feature>
<accession>A0A6G1CM45</accession>
<organism evidence="2 3">
    <name type="scientific">Oryza meyeriana var. granulata</name>
    <dbReference type="NCBI Taxonomy" id="110450"/>
    <lineage>
        <taxon>Eukaryota</taxon>
        <taxon>Viridiplantae</taxon>
        <taxon>Streptophyta</taxon>
        <taxon>Embryophyta</taxon>
        <taxon>Tracheophyta</taxon>
        <taxon>Spermatophyta</taxon>
        <taxon>Magnoliopsida</taxon>
        <taxon>Liliopsida</taxon>
        <taxon>Poales</taxon>
        <taxon>Poaceae</taxon>
        <taxon>BOP clade</taxon>
        <taxon>Oryzoideae</taxon>
        <taxon>Oryzeae</taxon>
        <taxon>Oryzinae</taxon>
        <taxon>Oryza</taxon>
        <taxon>Oryza meyeriana</taxon>
    </lineage>
</organism>
<name>A0A6G1CM45_9ORYZ</name>
<dbReference type="EMBL" id="SPHZ02000009">
    <property type="protein sequence ID" value="KAF0901232.1"/>
    <property type="molecule type" value="Genomic_DNA"/>
</dbReference>
<dbReference type="AlphaFoldDB" id="A0A6G1CM45"/>
<evidence type="ECO:0000313" key="3">
    <source>
        <dbReference type="Proteomes" id="UP000479710"/>
    </source>
</evidence>
<dbReference type="Proteomes" id="UP000479710">
    <property type="component" value="Unassembled WGS sequence"/>
</dbReference>
<proteinExistence type="predicted"/>
<reference evidence="2 3" key="1">
    <citation type="submission" date="2019-11" db="EMBL/GenBank/DDBJ databases">
        <title>Whole genome sequence of Oryza granulata.</title>
        <authorList>
            <person name="Li W."/>
        </authorList>
    </citation>
    <scope>NUCLEOTIDE SEQUENCE [LARGE SCALE GENOMIC DNA]</scope>
    <source>
        <strain evidence="3">cv. Menghai</strain>
        <tissue evidence="2">Leaf</tissue>
    </source>
</reference>
<protein>
    <submittedName>
        <fullName evidence="2">Uncharacterized protein</fullName>
    </submittedName>
</protein>
<comment type="caution">
    <text evidence="2">The sequence shown here is derived from an EMBL/GenBank/DDBJ whole genome shotgun (WGS) entry which is preliminary data.</text>
</comment>
<evidence type="ECO:0000256" key="1">
    <source>
        <dbReference type="SAM" id="MobiDB-lite"/>
    </source>
</evidence>